<dbReference type="Gene3D" id="3.40.50.2300">
    <property type="match status" value="1"/>
</dbReference>
<dbReference type="InterPro" id="IPR036196">
    <property type="entry name" value="Ptyr_pPase_sf"/>
</dbReference>
<dbReference type="EMBL" id="JACRAF010000027">
    <property type="protein sequence ID" value="MBI4921993.1"/>
    <property type="molecule type" value="Genomic_DNA"/>
</dbReference>
<dbReference type="SUPFAM" id="SSF52788">
    <property type="entry name" value="Phosphotyrosine protein phosphatases I"/>
    <property type="match status" value="1"/>
</dbReference>
<organism evidence="3 4">
    <name type="scientific">Devosia nanyangense</name>
    <dbReference type="NCBI Taxonomy" id="1228055"/>
    <lineage>
        <taxon>Bacteria</taxon>
        <taxon>Pseudomonadati</taxon>
        <taxon>Pseudomonadota</taxon>
        <taxon>Alphaproteobacteria</taxon>
        <taxon>Hyphomicrobiales</taxon>
        <taxon>Devosiaceae</taxon>
        <taxon>Devosia</taxon>
    </lineage>
</organism>
<protein>
    <submittedName>
        <fullName evidence="3">UPF0262 family protein</fullName>
    </submittedName>
</protein>
<dbReference type="GO" id="GO:0046685">
    <property type="term" value="P:response to arsenic-containing substance"/>
    <property type="evidence" value="ECO:0007669"/>
    <property type="project" value="UniProtKB-KW"/>
</dbReference>
<dbReference type="AlphaFoldDB" id="A0A933L379"/>
<dbReference type="SMART" id="SM00226">
    <property type="entry name" value="LMWPc"/>
    <property type="match status" value="1"/>
</dbReference>
<keyword evidence="1" id="KW-0059">Arsenical resistance</keyword>
<dbReference type="InterPro" id="IPR023485">
    <property type="entry name" value="Ptyr_pPase"/>
</dbReference>
<proteinExistence type="predicted"/>
<evidence type="ECO:0000259" key="2">
    <source>
        <dbReference type="SMART" id="SM00226"/>
    </source>
</evidence>
<dbReference type="PANTHER" id="PTHR43428:SF1">
    <property type="entry name" value="ARSENATE REDUCTASE"/>
    <property type="match status" value="1"/>
</dbReference>
<evidence type="ECO:0000313" key="3">
    <source>
        <dbReference type="EMBL" id="MBI4921993.1"/>
    </source>
</evidence>
<feature type="domain" description="Phosphotyrosine protein phosphatase I" evidence="2">
    <location>
        <begin position="178"/>
        <end position="312"/>
    </location>
</feature>
<evidence type="ECO:0000313" key="4">
    <source>
        <dbReference type="Proteomes" id="UP000782610"/>
    </source>
</evidence>
<name>A0A933L379_9HYPH</name>
<dbReference type="Pfam" id="PF01451">
    <property type="entry name" value="LMWPc"/>
    <property type="match status" value="1"/>
</dbReference>
<dbReference type="PANTHER" id="PTHR43428">
    <property type="entry name" value="ARSENATE REDUCTASE"/>
    <property type="match status" value="1"/>
</dbReference>
<dbReference type="CDD" id="cd16345">
    <property type="entry name" value="LMWP_ArsC"/>
    <property type="match status" value="1"/>
</dbReference>
<reference evidence="3" key="1">
    <citation type="submission" date="2020-07" db="EMBL/GenBank/DDBJ databases">
        <title>Huge and variable diversity of episymbiotic CPR bacteria and DPANN archaea in groundwater ecosystems.</title>
        <authorList>
            <person name="He C.Y."/>
            <person name="Keren R."/>
            <person name="Whittaker M."/>
            <person name="Farag I.F."/>
            <person name="Doudna J."/>
            <person name="Cate J.H.D."/>
            <person name="Banfield J.F."/>
        </authorList>
    </citation>
    <scope>NUCLEOTIDE SEQUENCE</scope>
    <source>
        <strain evidence="3">NC_groundwater_1586_Pr3_B-0.1um_66_15</strain>
    </source>
</reference>
<dbReference type="Proteomes" id="UP000782610">
    <property type="component" value="Unassembled WGS sequence"/>
</dbReference>
<comment type="caution">
    <text evidence="3">The sequence shown here is derived from an EMBL/GenBank/DDBJ whole genome shotgun (WGS) entry which is preliminary data.</text>
</comment>
<dbReference type="InterPro" id="IPR008321">
    <property type="entry name" value="UCP032146"/>
</dbReference>
<evidence type="ECO:0000256" key="1">
    <source>
        <dbReference type="ARBA" id="ARBA00022849"/>
    </source>
</evidence>
<sequence>MALTPHVFDAKTDRVIAVTLDPNTITSIDPDEVHEWRIAIYDLVETNQFHPARVTSHGPYALHVSIVANYIVLDVRNPDTYEPIAAHYLSLTPFRRLIRDYFRIRDSYYEAIKNASTYQIETVDMARRGLHNDAAELLRTRLDNKLEIDLNTARRLFTLICAVQPYARRIDERESTLPTVLFVCSMNSVRSPIAAALARKFFPGRVIARSAGVRSGKADGFVHEVMEEIGVDMSVHTPHTMDELVANRFDLVVTLSADADEAVKRRGLEMGAIEHWPTPDPTTVEGNREAVLSAYRTLRDTLQKRVRERLEPLVAAGSQTGRVPV</sequence>
<dbReference type="NCBIfam" id="NF002769">
    <property type="entry name" value="PRK02853.1"/>
    <property type="match status" value="1"/>
</dbReference>
<accession>A0A933L379</accession>
<dbReference type="Pfam" id="PF06793">
    <property type="entry name" value="UPF0262"/>
    <property type="match status" value="1"/>
</dbReference>
<gene>
    <name evidence="3" type="ORF">HY834_09610</name>
</gene>